<protein>
    <submittedName>
        <fullName evidence="2">Uncharacterized protein</fullName>
    </submittedName>
</protein>
<evidence type="ECO:0000313" key="3">
    <source>
        <dbReference type="Proteomes" id="UP001189429"/>
    </source>
</evidence>
<name>A0ABN9XM98_9DINO</name>
<feature type="non-terminal residue" evidence="2">
    <location>
        <position position="78"/>
    </location>
</feature>
<gene>
    <name evidence="2" type="ORF">PCOR1329_LOCUS78101</name>
</gene>
<feature type="region of interest" description="Disordered" evidence="1">
    <location>
        <begin position="1"/>
        <end position="45"/>
    </location>
</feature>
<keyword evidence="3" id="KW-1185">Reference proteome</keyword>
<comment type="caution">
    <text evidence="2">The sequence shown here is derived from an EMBL/GenBank/DDBJ whole genome shotgun (WGS) entry which is preliminary data.</text>
</comment>
<feature type="compositionally biased region" description="Basic residues" evidence="1">
    <location>
        <begin position="66"/>
        <end position="78"/>
    </location>
</feature>
<evidence type="ECO:0000256" key="1">
    <source>
        <dbReference type="SAM" id="MobiDB-lite"/>
    </source>
</evidence>
<evidence type="ECO:0000313" key="2">
    <source>
        <dbReference type="EMBL" id="CAK0901000.1"/>
    </source>
</evidence>
<feature type="region of interest" description="Disordered" evidence="1">
    <location>
        <begin position="58"/>
        <end position="78"/>
    </location>
</feature>
<feature type="compositionally biased region" description="Basic residues" evidence="1">
    <location>
        <begin position="14"/>
        <end position="37"/>
    </location>
</feature>
<proteinExistence type="predicted"/>
<dbReference type="EMBL" id="CAUYUJ010020861">
    <property type="protein sequence ID" value="CAK0901000.1"/>
    <property type="molecule type" value="Genomic_DNA"/>
</dbReference>
<organism evidence="2 3">
    <name type="scientific">Prorocentrum cordatum</name>
    <dbReference type="NCBI Taxonomy" id="2364126"/>
    <lineage>
        <taxon>Eukaryota</taxon>
        <taxon>Sar</taxon>
        <taxon>Alveolata</taxon>
        <taxon>Dinophyceae</taxon>
        <taxon>Prorocentrales</taxon>
        <taxon>Prorocentraceae</taxon>
        <taxon>Prorocentrum</taxon>
    </lineage>
</organism>
<accession>A0ABN9XM98</accession>
<sequence>RLDAEVLGAPRRAGPPRRRRRHARALARLRPHGRPRSPRPLSASSDLWLGCRPSAACAGQLDRRPSSRRRGRRAARQV</sequence>
<reference evidence="2" key="1">
    <citation type="submission" date="2023-10" db="EMBL/GenBank/DDBJ databases">
        <authorList>
            <person name="Chen Y."/>
            <person name="Shah S."/>
            <person name="Dougan E. K."/>
            <person name="Thang M."/>
            <person name="Chan C."/>
        </authorList>
    </citation>
    <scope>NUCLEOTIDE SEQUENCE [LARGE SCALE GENOMIC DNA]</scope>
</reference>
<dbReference type="Proteomes" id="UP001189429">
    <property type="component" value="Unassembled WGS sequence"/>
</dbReference>
<feature type="non-terminal residue" evidence="2">
    <location>
        <position position="1"/>
    </location>
</feature>